<dbReference type="NCBIfam" id="TIGR04123">
    <property type="entry name" value="P_estr_lig_assc"/>
    <property type="match status" value="1"/>
</dbReference>
<accession>A0A6L6J4W4</accession>
<keyword evidence="2" id="KW-0436">Ligase</keyword>
<feature type="domain" description="Calcineurin-like phosphoesterase" evidence="1">
    <location>
        <begin position="29"/>
        <end position="117"/>
    </location>
</feature>
<keyword evidence="2" id="KW-0540">Nuclease</keyword>
<dbReference type="GO" id="GO:0004519">
    <property type="term" value="F:endonuclease activity"/>
    <property type="evidence" value="ECO:0007669"/>
    <property type="project" value="UniProtKB-KW"/>
</dbReference>
<dbReference type="PIRSF" id="PIRSF000887">
    <property type="entry name" value="Pesterase_MJ0037"/>
    <property type="match status" value="1"/>
</dbReference>
<comment type="caution">
    <text evidence="2">The sequence shown here is derived from an EMBL/GenBank/DDBJ whole genome shotgun (WGS) entry which is preliminary data.</text>
</comment>
<dbReference type="Gene3D" id="3.60.21.10">
    <property type="match status" value="1"/>
</dbReference>
<proteinExistence type="predicted"/>
<dbReference type="EMBL" id="WMIE01000001">
    <property type="protein sequence ID" value="MTH76596.1"/>
    <property type="molecule type" value="Genomic_DNA"/>
</dbReference>
<dbReference type="InterPro" id="IPR024173">
    <property type="entry name" value="Pesterase_MJ0037-like"/>
</dbReference>
<evidence type="ECO:0000259" key="1">
    <source>
        <dbReference type="Pfam" id="PF00149"/>
    </source>
</evidence>
<reference evidence="2 3" key="1">
    <citation type="submission" date="2019-11" db="EMBL/GenBank/DDBJ databases">
        <authorList>
            <person name="Dong K."/>
        </authorList>
    </citation>
    <scope>NUCLEOTIDE SEQUENCE [LARGE SCALE GENOMIC DNA]</scope>
    <source>
        <strain evidence="2 3">NBRC 111993</strain>
    </source>
</reference>
<evidence type="ECO:0000313" key="2">
    <source>
        <dbReference type="EMBL" id="MTH76596.1"/>
    </source>
</evidence>
<keyword evidence="2" id="KW-0255">Endonuclease</keyword>
<dbReference type="Proteomes" id="UP000478183">
    <property type="component" value="Unassembled WGS sequence"/>
</dbReference>
<organism evidence="2 3">
    <name type="scientific">Paracoccus aestuariivivens</name>
    <dbReference type="NCBI Taxonomy" id="1820333"/>
    <lineage>
        <taxon>Bacteria</taxon>
        <taxon>Pseudomonadati</taxon>
        <taxon>Pseudomonadota</taxon>
        <taxon>Alphaproteobacteria</taxon>
        <taxon>Rhodobacterales</taxon>
        <taxon>Paracoccaceae</taxon>
        <taxon>Paracoccus</taxon>
    </lineage>
</organism>
<dbReference type="PANTHER" id="PTHR39323:SF1">
    <property type="entry name" value="BLR1149 PROTEIN"/>
    <property type="match status" value="1"/>
</dbReference>
<keyword evidence="3" id="KW-1185">Reference proteome</keyword>
<gene>
    <name evidence="2" type="primary">pdeM</name>
    <name evidence="2" type="ORF">GL286_02520</name>
</gene>
<dbReference type="RefSeq" id="WP_170295016.1">
    <property type="nucleotide sequence ID" value="NZ_WMIE01000001.1"/>
</dbReference>
<dbReference type="Pfam" id="PF00149">
    <property type="entry name" value="Metallophos"/>
    <property type="match status" value="1"/>
</dbReference>
<dbReference type="SUPFAM" id="SSF56300">
    <property type="entry name" value="Metallo-dependent phosphatases"/>
    <property type="match status" value="1"/>
</dbReference>
<dbReference type="GO" id="GO:0016874">
    <property type="term" value="F:ligase activity"/>
    <property type="evidence" value="ECO:0007669"/>
    <property type="project" value="UniProtKB-KW"/>
</dbReference>
<dbReference type="InterPro" id="IPR004843">
    <property type="entry name" value="Calcineurin-like_PHP"/>
</dbReference>
<name>A0A6L6J4W4_9RHOB</name>
<dbReference type="EC" id="3.1.-.-" evidence="2"/>
<sequence length="218" mass="23601">MTGYPFDFHGFGFEARTSGALWWPEGRWLFVADLHFGKSERVARRGGALLPPYEGQATLQRLAAEIGTLDPRTVVCLGDSFDDLAAVQALDLHIARCISDLSVDRDWIWVVGNHDPAEPRGLTGRSAAELRLGPVTLRHCAMAGQGPDISGHFHPVVSLAGERRKAFVIGAEHLILPAFGTYTGGLICDDLAIRRLVPQGIAIACGRKAMALPLRARA</sequence>
<protein>
    <submittedName>
        <fullName evidence="2">Ligase-associated DNA damage response endonuclease PdeM</fullName>
        <ecNumber evidence="2">3.1.-.-</ecNumber>
    </submittedName>
</protein>
<dbReference type="InterPro" id="IPR029052">
    <property type="entry name" value="Metallo-depent_PP-like"/>
</dbReference>
<dbReference type="GO" id="GO:0016787">
    <property type="term" value="F:hydrolase activity"/>
    <property type="evidence" value="ECO:0007669"/>
    <property type="project" value="UniProtKB-KW"/>
</dbReference>
<keyword evidence="2" id="KW-0378">Hydrolase</keyword>
<dbReference type="InterPro" id="IPR026336">
    <property type="entry name" value="PdeM-like"/>
</dbReference>
<dbReference type="AlphaFoldDB" id="A0A6L6J4W4"/>
<evidence type="ECO:0000313" key="3">
    <source>
        <dbReference type="Proteomes" id="UP000478183"/>
    </source>
</evidence>
<dbReference type="PANTHER" id="PTHR39323">
    <property type="entry name" value="BLR1149 PROTEIN"/>
    <property type="match status" value="1"/>
</dbReference>